<dbReference type="PANTHER" id="PTHR30258:SF3">
    <property type="entry name" value="SLL1921 PROTEIN"/>
    <property type="match status" value="1"/>
</dbReference>
<comment type="caution">
    <text evidence="4">The sequence shown here is derived from an EMBL/GenBank/DDBJ whole genome shotgun (WGS) entry which is preliminary data.</text>
</comment>
<evidence type="ECO:0000313" key="5">
    <source>
        <dbReference type="Proteomes" id="UP000755551"/>
    </source>
</evidence>
<organism evidence="4 5">
    <name type="scientific">Marinobacterium weihaiense</name>
    <dbReference type="NCBI Taxonomy" id="2851016"/>
    <lineage>
        <taxon>Bacteria</taxon>
        <taxon>Pseudomonadati</taxon>
        <taxon>Pseudomonadota</taxon>
        <taxon>Gammaproteobacteria</taxon>
        <taxon>Oceanospirillales</taxon>
        <taxon>Oceanospirillaceae</taxon>
        <taxon>Marinobacterium</taxon>
    </lineage>
</organism>
<evidence type="ECO:0000256" key="2">
    <source>
        <dbReference type="ARBA" id="ARBA00022840"/>
    </source>
</evidence>
<keyword evidence="5" id="KW-1185">Reference proteome</keyword>
<dbReference type="Proteomes" id="UP000755551">
    <property type="component" value="Unassembled WGS sequence"/>
</dbReference>
<proteinExistence type="predicted"/>
<dbReference type="EMBL" id="JAHQZT010000008">
    <property type="protein sequence ID" value="MBV0933292.1"/>
    <property type="molecule type" value="Genomic_DNA"/>
</dbReference>
<name>A0ABS6MAG9_9GAMM</name>
<evidence type="ECO:0000259" key="3">
    <source>
        <dbReference type="PROSITE" id="PS00662"/>
    </source>
</evidence>
<evidence type="ECO:0000256" key="1">
    <source>
        <dbReference type="ARBA" id="ARBA00022741"/>
    </source>
</evidence>
<evidence type="ECO:0000313" key="4">
    <source>
        <dbReference type="EMBL" id="MBV0933292.1"/>
    </source>
</evidence>
<sequence length="245" mass="26586">MPISLERSLLRLVSAIKVMSAMDISDHLRPQDGRYSASLDGQQYDIRVSTSVTPHGESMVMRLLPKGISVSGLADLGFAPEHLVLINRMFQQPHGMLLMTGPTGSGKTTALHAGLKPHGMTGKNILTVEDPIEYELPVASQTQVNRKAGYTFDAAIRHFLRHDPDIMLVGEIRDTETAEAAMRAAETGHLVLSTLHVNSVYGVVGRLGALGMPTHSIADTLIGCINQRLVRRICEHCKVPAAPPE</sequence>
<protein>
    <submittedName>
        <fullName evidence="4">Flp pilus assembly complex ATPase component TadA</fullName>
    </submittedName>
</protein>
<dbReference type="RefSeq" id="WP_217334799.1">
    <property type="nucleotide sequence ID" value="NZ_JAHQZT010000008.1"/>
</dbReference>
<feature type="domain" description="Bacterial type II secretion system protein E" evidence="3">
    <location>
        <begin position="160"/>
        <end position="174"/>
    </location>
</feature>
<dbReference type="InterPro" id="IPR001482">
    <property type="entry name" value="T2SS/T4SS_dom"/>
</dbReference>
<keyword evidence="1" id="KW-0547">Nucleotide-binding</keyword>
<dbReference type="CDD" id="cd01129">
    <property type="entry name" value="PulE-GspE-like"/>
    <property type="match status" value="1"/>
</dbReference>
<dbReference type="PROSITE" id="PS00662">
    <property type="entry name" value="T2SP_E"/>
    <property type="match status" value="1"/>
</dbReference>
<accession>A0ABS6MAG9</accession>
<dbReference type="PANTHER" id="PTHR30258">
    <property type="entry name" value="TYPE II SECRETION SYSTEM PROTEIN GSPE-RELATED"/>
    <property type="match status" value="1"/>
</dbReference>
<gene>
    <name evidence="4" type="primary">tadA</name>
    <name evidence="4" type="ORF">KTN04_08075</name>
</gene>
<dbReference type="Pfam" id="PF00437">
    <property type="entry name" value="T2SSE"/>
    <property type="match status" value="1"/>
</dbReference>
<keyword evidence="2" id="KW-0067">ATP-binding</keyword>
<reference evidence="4 5" key="1">
    <citation type="submission" date="2021-06" db="EMBL/GenBank/DDBJ databases">
        <title>Bacterium isolated from marine sediment.</title>
        <authorList>
            <person name="Zhu K.-L."/>
            <person name="Du Z.-J."/>
            <person name="Liang Q.-Y."/>
        </authorList>
    </citation>
    <scope>NUCLEOTIDE SEQUENCE [LARGE SCALE GENOMIC DNA]</scope>
    <source>
        <strain evidence="4 5">A346</strain>
    </source>
</reference>